<dbReference type="PANTHER" id="PTHR43031:SF16">
    <property type="entry name" value="OXIDOREDUCTASE"/>
    <property type="match status" value="1"/>
</dbReference>
<dbReference type="EMBL" id="JACATZ010000001">
    <property type="protein sequence ID" value="NWJ46986.1"/>
    <property type="molecule type" value="Genomic_DNA"/>
</dbReference>
<dbReference type="Pfam" id="PF00581">
    <property type="entry name" value="Rhodanese"/>
    <property type="match status" value="1"/>
</dbReference>
<evidence type="ECO:0000259" key="1">
    <source>
        <dbReference type="PROSITE" id="PS50206"/>
    </source>
</evidence>
<evidence type="ECO:0000313" key="4">
    <source>
        <dbReference type="Proteomes" id="UP000521676"/>
    </source>
</evidence>
<accession>A0A8T7M4J2</accession>
<dbReference type="AlphaFoldDB" id="A0A8T7M4J2"/>
<feature type="domain" description="Rhodanese" evidence="1">
    <location>
        <begin position="25"/>
        <end position="114"/>
    </location>
</feature>
<dbReference type="InterPro" id="IPR001763">
    <property type="entry name" value="Rhodanese-like_dom"/>
</dbReference>
<evidence type="ECO:0000313" key="5">
    <source>
        <dbReference type="Proteomes" id="UP001431572"/>
    </source>
</evidence>
<evidence type="ECO:0000313" key="3">
    <source>
        <dbReference type="EMBL" id="WJW70019.1"/>
    </source>
</evidence>
<dbReference type="PANTHER" id="PTHR43031">
    <property type="entry name" value="FAD-DEPENDENT OXIDOREDUCTASE"/>
    <property type="match status" value="1"/>
</dbReference>
<reference evidence="2 4" key="1">
    <citation type="submission" date="2020-06" db="EMBL/GenBank/DDBJ databases">
        <title>Anoxygenic phototrophic Chloroflexota member uses a Type I reaction center.</title>
        <authorList>
            <person name="Tsuji J.M."/>
            <person name="Shaw N.A."/>
            <person name="Nagashima S."/>
            <person name="Venkiteswaran J."/>
            <person name="Schiff S.L."/>
            <person name="Hanada S."/>
            <person name="Tank M."/>
            <person name="Neufeld J.D."/>
        </authorList>
    </citation>
    <scope>NUCLEOTIDE SEQUENCE [LARGE SCALE GENOMIC DNA]</scope>
    <source>
        <strain evidence="2">L227-S17</strain>
    </source>
</reference>
<organism evidence="2 4">
    <name type="scientific">Candidatus Chlorohelix allophototropha</name>
    <dbReference type="NCBI Taxonomy" id="3003348"/>
    <lineage>
        <taxon>Bacteria</taxon>
        <taxon>Bacillati</taxon>
        <taxon>Chloroflexota</taxon>
        <taxon>Chloroflexia</taxon>
        <taxon>Candidatus Chloroheliales</taxon>
        <taxon>Candidatus Chloroheliaceae</taxon>
        <taxon>Candidatus Chlorohelix</taxon>
    </lineage>
</organism>
<dbReference type="SUPFAM" id="SSF52821">
    <property type="entry name" value="Rhodanese/Cell cycle control phosphatase"/>
    <property type="match status" value="1"/>
</dbReference>
<dbReference type="PROSITE" id="PS50206">
    <property type="entry name" value="RHODANESE_3"/>
    <property type="match status" value="1"/>
</dbReference>
<dbReference type="Proteomes" id="UP000521676">
    <property type="component" value="Unassembled WGS sequence"/>
</dbReference>
<dbReference type="RefSeq" id="WP_341471904.1">
    <property type="nucleotide sequence ID" value="NZ_CP128401.1"/>
</dbReference>
<sequence>MFNIFGTKISPFSLISPMQVEERLQGGATLVIDVREPYAYAEWHIKDSKLIPLGQLNNITNLLCSKYHEIIVVCESGNRSHFAAGQLVLLGFTKVANLKGGLRNWLKSGFQVEMWIDKEHVK</sequence>
<dbReference type="EMBL" id="CP128401">
    <property type="protein sequence ID" value="WJW70019.1"/>
    <property type="molecule type" value="Genomic_DNA"/>
</dbReference>
<dbReference type="CDD" id="cd00158">
    <property type="entry name" value="RHOD"/>
    <property type="match status" value="1"/>
</dbReference>
<name>A0A8T7M4J2_9CHLR</name>
<gene>
    <name evidence="2" type="ORF">HXX08_14080</name>
    <name evidence="3" type="ORF">OZ401_004821</name>
</gene>
<dbReference type="InterPro" id="IPR036873">
    <property type="entry name" value="Rhodanese-like_dom_sf"/>
</dbReference>
<reference evidence="3" key="2">
    <citation type="journal article" date="2024" name="Nature">
        <title>Anoxygenic phototroph of the Chloroflexota uses a type I reaction centre.</title>
        <authorList>
            <person name="Tsuji J.M."/>
            <person name="Shaw N.A."/>
            <person name="Nagashima S."/>
            <person name="Venkiteswaran J.J."/>
            <person name="Schiff S.L."/>
            <person name="Watanabe T."/>
            <person name="Fukui M."/>
            <person name="Hanada S."/>
            <person name="Tank M."/>
            <person name="Neufeld J.D."/>
        </authorList>
    </citation>
    <scope>NUCLEOTIDE SEQUENCE</scope>
    <source>
        <strain evidence="3">L227-S17</strain>
        <plasmid evidence="3 5">unnamed1</plasmid>
    </source>
</reference>
<dbReference type="Proteomes" id="UP001431572">
    <property type="component" value="Plasmid unnamed1"/>
</dbReference>
<evidence type="ECO:0000313" key="2">
    <source>
        <dbReference type="EMBL" id="NWJ46986.1"/>
    </source>
</evidence>
<keyword evidence="5" id="KW-1185">Reference proteome</keyword>
<proteinExistence type="predicted"/>
<dbReference type="SMART" id="SM00450">
    <property type="entry name" value="RHOD"/>
    <property type="match status" value="1"/>
</dbReference>
<dbReference type="Gene3D" id="3.40.250.10">
    <property type="entry name" value="Rhodanese-like domain"/>
    <property type="match status" value="1"/>
</dbReference>
<dbReference type="InterPro" id="IPR050229">
    <property type="entry name" value="GlpE_sulfurtransferase"/>
</dbReference>
<geneLocation type="plasmid" evidence="3 5">
    <name>unnamed1</name>
</geneLocation>
<protein>
    <submittedName>
        <fullName evidence="2">Rhodanese-like domain-containing protein</fullName>
    </submittedName>
</protein>
<keyword evidence="3" id="KW-0614">Plasmid</keyword>